<evidence type="ECO:0000256" key="3">
    <source>
        <dbReference type="ARBA" id="ARBA00023000"/>
    </source>
</evidence>
<dbReference type="InterPro" id="IPR049730">
    <property type="entry name" value="SNF2/RAD54-like_C"/>
</dbReference>
<dbReference type="GO" id="GO:0016787">
    <property type="term" value="F:hydrolase activity"/>
    <property type="evidence" value="ECO:0007669"/>
    <property type="project" value="UniProtKB-KW"/>
</dbReference>
<dbReference type="GO" id="GO:0016539">
    <property type="term" value="P:intein-mediated protein splicing"/>
    <property type="evidence" value="ECO:0007669"/>
    <property type="project" value="InterPro"/>
</dbReference>
<dbReference type="SMART" id="SM00487">
    <property type="entry name" value="DEXDc"/>
    <property type="match status" value="1"/>
</dbReference>
<dbReference type="SUPFAM" id="SSF51294">
    <property type="entry name" value="Hedgehog/intein (Hint) domain"/>
    <property type="match status" value="1"/>
</dbReference>
<dbReference type="GO" id="GO:0005524">
    <property type="term" value="F:ATP binding"/>
    <property type="evidence" value="ECO:0007669"/>
    <property type="project" value="InterPro"/>
</dbReference>
<feature type="domain" description="Helicase ATP-binding" evidence="5">
    <location>
        <begin position="1030"/>
        <end position="1172"/>
    </location>
</feature>
<dbReference type="PRINTS" id="PR00379">
    <property type="entry name" value="INTEIN"/>
</dbReference>
<dbReference type="PROSITE" id="PS50819">
    <property type="entry name" value="INTEIN_ENDONUCLEASE"/>
    <property type="match status" value="1"/>
</dbReference>
<dbReference type="GO" id="GO:0004519">
    <property type="term" value="F:endonuclease activity"/>
    <property type="evidence" value="ECO:0007669"/>
    <property type="project" value="InterPro"/>
</dbReference>
<keyword evidence="7" id="KW-0547">Nucleotide-binding</keyword>
<dbReference type="InterPro" id="IPR027434">
    <property type="entry name" value="Homing_endonucl"/>
</dbReference>
<sequence>MLVAHAAWHGGALCLWAERTGPHDPPGGDAHPFATRDFTGTSYEPLLRGAFRVELVMTLPTHGDHPLPSAELGPEPVPGEPQLRPWRVPALVLEPFAAMALLQAAEHSGDVVPGSDLRYLCVLADEAVHLAARGQVLPALLREDGDLVARWRPVLDDPARFRALARAMPAACRAADGGRPAARVLREALSGLVDTAVRGTVPHPLLPARRGRVPDRLPLAERWAEALTGPSAEVAREPGDDPGELIAELDAWAAAARRPSGPLRVCFRLAEPGAEEFTADPFPEKEVDEDSGDAWRVEFALQGTDDPSLYVPAALVWAGEATSVPDAEETLLAGLGRALRLFPDMAPALDGPAPAELTLDTAGAFRFLRQAAPMLAAAGFGVLLPQWAGKAKLGMKLTTRTEDPEASAGAAAPSGFDLKGMVSFRWDLAIGDDSIDEAELEELARLKTPLVRLRGRWVELDDEQLEAALDFLRHPRRGRMPAAEAIRAIVHAGDEALPLTAVDADGTFGDLLSGEADRRLTPMRTPRGFNGTLRPFQERGLAWLNFLDGLGLGAILADSMGLGKCIGKDEFVHVNGALIKAKDVWARYATGIDPDGEGQWSVPSKTLTVNSIAKDGRIVTAPITRLYRQHIREKVREVTLDDGSRIVVTRRHRLMGVDGWTRDIRPGMRLCVPARLRHDGSPVDPDLTVLLAWQIAEGSEDCCSSVVITQKDVRVLHDLHGRLLKIAERFALQMDEPAIMPSVNAKAAYLRFSGMPYRRLLEEHAYQWGRNSAHKRIPDGIVSADDATVRLFLRHYFAAEASVNPQARFVEISSASVWIIRQLSAMLRRFGIWLRVTTKWKHATNGRSIKRPYQVALIGGHSLRLFHEHIGIADPAKQARLDAICRLPHNTNVEGVPGGDLLRRARELTALPMRHFGVKTVYFHGSQELSRASARAALQGMDRMLSGEMQDEHASRTGNKWTARTAAAYENLDRAGLRKIRGSLHDRASREVFYAKVASVDEVDYDGYVYDFEVAEHHNYVAEGMLCHNTAQTLALLAAEREDARPGPTLLIGPMSLVGNWQREAARFAPKLRVYVHHGTGRHRGDDLLEAAAAADLVLTTYGTAARDAEMLAPVGWERVVCDEAQALKNSGTRQARAVRSIPARTRIALTGTPVENHLTELWSIMEFANPGLLGPRAVFRQRFAVPIEKEGDEQAAAALKRATQPFILRRLKTDKSIISDLPEKQEIKVYCNLTTEQASLYQATVDDMLEQIAEADDKQRRGLVLATMAKLKQVCNHPAHLLKDGSRLPGRSGKLERLEEICAEVLGQGEKALVFTQYAEFGSMLQPYLASRLERPVLWLHGGTSKQARDDLVQHFQHDEEPAIFLLSLKAAGTGLTLTAANHVVHVDRWWNPAVEDQATDRAFRIGQTRNVQVRKFICVGTMEERVDEMIERKKALAESIVGTGEDWLTELSVAELRDVLRLSPEAVSD</sequence>
<evidence type="ECO:0000259" key="5">
    <source>
        <dbReference type="PROSITE" id="PS51192"/>
    </source>
</evidence>
<dbReference type="InterPro" id="IPR006141">
    <property type="entry name" value="Intein_N"/>
</dbReference>
<dbReference type="InterPro" id="IPR006142">
    <property type="entry name" value="INTEIN"/>
</dbReference>
<dbReference type="InterPro" id="IPR003586">
    <property type="entry name" value="Hint_dom_C"/>
</dbReference>
<dbReference type="EMBL" id="WBMS02000002">
    <property type="protein sequence ID" value="MVZ99332.1"/>
    <property type="molecule type" value="Genomic_DNA"/>
</dbReference>
<dbReference type="PROSITE" id="PS50817">
    <property type="entry name" value="INTEIN_N_TER"/>
    <property type="match status" value="1"/>
</dbReference>
<keyword evidence="3" id="KW-0651">Protein splicing</keyword>
<dbReference type="Gene3D" id="3.10.28.10">
    <property type="entry name" value="Homing endonucleases"/>
    <property type="match status" value="1"/>
</dbReference>
<proteinExistence type="predicted"/>
<organism evidence="7 8">
    <name type="scientific">Actinomadura physcomitrii</name>
    <dbReference type="NCBI Taxonomy" id="2650748"/>
    <lineage>
        <taxon>Bacteria</taxon>
        <taxon>Bacillati</taxon>
        <taxon>Actinomycetota</taxon>
        <taxon>Actinomycetes</taxon>
        <taxon>Streptosporangiales</taxon>
        <taxon>Thermomonosporaceae</taxon>
        <taxon>Actinomadura</taxon>
    </lineage>
</organism>
<keyword evidence="7" id="KW-0347">Helicase</keyword>
<dbReference type="InterPro" id="IPR027417">
    <property type="entry name" value="P-loop_NTPase"/>
</dbReference>
<feature type="domain" description="DOD-type homing endonuclease" evidence="4">
    <location>
        <begin position="690"/>
        <end position="832"/>
    </location>
</feature>
<protein>
    <submittedName>
        <fullName evidence="7">Helicase</fullName>
    </submittedName>
</protein>
<dbReference type="InterPro" id="IPR014001">
    <property type="entry name" value="Helicase_ATP-bd"/>
</dbReference>
<dbReference type="PROSITE" id="PS51192">
    <property type="entry name" value="HELICASE_ATP_BIND_1"/>
    <property type="match status" value="1"/>
</dbReference>
<accession>A0A6I4M0Q3</accession>
<keyword evidence="8" id="KW-1185">Reference proteome</keyword>
<reference evidence="7" key="1">
    <citation type="submission" date="2019-12" db="EMBL/GenBank/DDBJ databases">
        <title>Actinomadura physcomitrii sp. nov., a novel actinomycete isolated from moss [Physcomitrium sphaericum (Ludw) Fuernr].</title>
        <authorList>
            <person name="Zhuang X."/>
        </authorList>
    </citation>
    <scope>NUCLEOTIDE SEQUENCE [LARGE SCALE GENOMIC DNA]</scope>
    <source>
        <strain evidence="7">LD22</strain>
    </source>
</reference>
<dbReference type="Gene3D" id="3.40.50.300">
    <property type="entry name" value="P-loop containing nucleotide triphosphate hydrolases"/>
    <property type="match status" value="1"/>
</dbReference>
<evidence type="ECO:0000259" key="6">
    <source>
        <dbReference type="PROSITE" id="PS51194"/>
    </source>
</evidence>
<evidence type="ECO:0000259" key="4">
    <source>
        <dbReference type="PROSITE" id="PS50819"/>
    </source>
</evidence>
<dbReference type="InterPro" id="IPR030934">
    <property type="entry name" value="Intein_C"/>
</dbReference>
<dbReference type="Gene3D" id="2.170.16.10">
    <property type="entry name" value="Hedgehog/Intein (Hint) domain"/>
    <property type="match status" value="1"/>
</dbReference>
<dbReference type="Pfam" id="PF12419">
    <property type="entry name" value="DUF3670"/>
    <property type="match status" value="1"/>
</dbReference>
<dbReference type="PROSITE" id="PS50818">
    <property type="entry name" value="INTEIN_C_TER"/>
    <property type="match status" value="1"/>
</dbReference>
<evidence type="ECO:0000313" key="7">
    <source>
        <dbReference type="EMBL" id="MVZ99332.1"/>
    </source>
</evidence>
<keyword evidence="1" id="KW-0378">Hydrolase</keyword>
<dbReference type="InterPro" id="IPR004860">
    <property type="entry name" value="LAGLIDADG_dom"/>
</dbReference>
<dbReference type="GO" id="GO:0004386">
    <property type="term" value="F:helicase activity"/>
    <property type="evidence" value="ECO:0007669"/>
    <property type="project" value="UniProtKB-KW"/>
</dbReference>
<dbReference type="Pfam" id="PF14528">
    <property type="entry name" value="LAGLIDADG_3"/>
    <property type="match status" value="1"/>
</dbReference>
<evidence type="ECO:0000256" key="1">
    <source>
        <dbReference type="ARBA" id="ARBA00022801"/>
    </source>
</evidence>
<dbReference type="Proteomes" id="UP000462055">
    <property type="component" value="Unassembled WGS sequence"/>
</dbReference>
<dbReference type="Pfam" id="PF00271">
    <property type="entry name" value="Helicase_C"/>
    <property type="match status" value="1"/>
</dbReference>
<dbReference type="Pfam" id="PF00176">
    <property type="entry name" value="SNF2-rel_dom"/>
    <property type="match status" value="1"/>
</dbReference>
<dbReference type="SUPFAM" id="SSF55608">
    <property type="entry name" value="Homing endonucleases"/>
    <property type="match status" value="1"/>
</dbReference>
<dbReference type="InterPro" id="IPR000330">
    <property type="entry name" value="SNF2_N"/>
</dbReference>
<evidence type="ECO:0000256" key="2">
    <source>
        <dbReference type="ARBA" id="ARBA00022813"/>
    </source>
</evidence>
<gene>
    <name evidence="7" type="ORF">F8568_002795</name>
</gene>
<dbReference type="CDD" id="cd00081">
    <property type="entry name" value="Hint"/>
    <property type="match status" value="1"/>
</dbReference>
<dbReference type="InterPro" id="IPR004042">
    <property type="entry name" value="Intein_endonuc_central"/>
</dbReference>
<dbReference type="InterPro" id="IPR036844">
    <property type="entry name" value="Hint_dom_sf"/>
</dbReference>
<dbReference type="NCBIfam" id="TIGR01443">
    <property type="entry name" value="intein_Cterm"/>
    <property type="match status" value="1"/>
</dbReference>
<dbReference type="PROSITE" id="PS51194">
    <property type="entry name" value="HELICASE_CTER"/>
    <property type="match status" value="1"/>
</dbReference>
<dbReference type="SMART" id="SM00305">
    <property type="entry name" value="HintC"/>
    <property type="match status" value="1"/>
</dbReference>
<dbReference type="SUPFAM" id="SSF52540">
    <property type="entry name" value="P-loop containing nucleoside triphosphate hydrolases"/>
    <property type="match status" value="3"/>
</dbReference>
<dbReference type="FunFam" id="3.40.50.300:FF:000533">
    <property type="entry name" value="Helicase, Snf2 family"/>
    <property type="match status" value="1"/>
</dbReference>
<dbReference type="InterPro" id="IPR001650">
    <property type="entry name" value="Helicase_C-like"/>
</dbReference>
<evidence type="ECO:0000313" key="8">
    <source>
        <dbReference type="Proteomes" id="UP000462055"/>
    </source>
</evidence>
<dbReference type="PANTHER" id="PTHR10799">
    <property type="entry name" value="SNF2/RAD54 HELICASE FAMILY"/>
    <property type="match status" value="1"/>
</dbReference>
<dbReference type="CDD" id="cd18793">
    <property type="entry name" value="SF2_C_SNF"/>
    <property type="match status" value="1"/>
</dbReference>
<feature type="domain" description="Helicase C-terminal" evidence="6">
    <location>
        <begin position="1298"/>
        <end position="1454"/>
    </location>
</feature>
<dbReference type="Gene3D" id="3.40.50.10810">
    <property type="entry name" value="Tandem AAA-ATPase domain"/>
    <property type="match status" value="2"/>
</dbReference>
<name>A0A6I4M0Q3_9ACTN</name>
<comment type="caution">
    <text evidence="7">The sequence shown here is derived from an EMBL/GenBank/DDBJ whole genome shotgun (WGS) entry which is preliminary data.</text>
</comment>
<dbReference type="SMART" id="SM00490">
    <property type="entry name" value="HELICc"/>
    <property type="match status" value="1"/>
</dbReference>
<keyword evidence="7" id="KW-0067">ATP-binding</keyword>
<keyword evidence="2" id="KW-0068">Autocatalytic cleavage</keyword>
<dbReference type="InterPro" id="IPR022138">
    <property type="entry name" value="DUF3670"/>
</dbReference>
<dbReference type="InterPro" id="IPR038718">
    <property type="entry name" value="SNF2-like_sf"/>
</dbReference>